<organism evidence="2 3">
    <name type="scientific">Corynebacterium matruchotii</name>
    <dbReference type="NCBI Taxonomy" id="43768"/>
    <lineage>
        <taxon>Bacteria</taxon>
        <taxon>Bacillati</taxon>
        <taxon>Actinomycetota</taxon>
        <taxon>Actinomycetes</taxon>
        <taxon>Mycobacteriales</taxon>
        <taxon>Corynebacteriaceae</taxon>
        <taxon>Corynebacterium</taxon>
    </lineage>
</organism>
<sequence>MLNLIQIHLRTHRFFLLAWLTPLVLLAATSPGTYISSYPDEGSLAAVGASMRGTLGPVVLYGTIPEPFNYATWTSWKTISWLIILAAIMNILLGSSVSRGLEESGQAELLQSNGLSAGVLRRAALTVTILTSVLWGVLVAVSLWANSALSDQFTLKGSLIDGGVSLMSVGFFGLLAILAGEAFGSVRAARQASLLVLLVSFGVRIVADVYHQHWLRWLTPVGWFEVVKPYEHDGDRWAPLLVFALVLALMALPTVMVKRDLHSQWVQPQPRKYRAAGWGPWSLWWRLQGPMAAWWAVAIAVVSIGLSAMTGEMSDIFTESPGTSELFNQIAPNIQDLRDVYAQLMAIMVGILACCMTVQLVLSLHKDENQGLLTLALTTGQSRRAMFLRNFCYAALAAIFAVVPTAFLSAMAASADSRVSSEHFGTVVWSTLDVLPPTIMCCGFAALCVALCVTAKTSAVAMTMVWLPVAVSGFLSFFGELLKLDKWVLDLSVFAWAPHTVDHYRGAIVLLAIGLGSLLVGTIMFSKRDVVV</sequence>
<proteinExistence type="predicted"/>
<dbReference type="AlphaFoldDB" id="A0A6H9XFC7"/>
<dbReference type="EMBL" id="UARK01000001">
    <property type="protein sequence ID" value="SPW24448.1"/>
    <property type="molecule type" value="Genomic_DNA"/>
</dbReference>
<evidence type="ECO:0000313" key="3">
    <source>
        <dbReference type="Proteomes" id="UP000249886"/>
    </source>
</evidence>
<feature type="transmembrane region" description="Helical" evidence="1">
    <location>
        <begin position="292"/>
        <end position="311"/>
    </location>
</feature>
<feature type="transmembrane region" description="Helical" evidence="1">
    <location>
        <begin position="237"/>
        <end position="257"/>
    </location>
</feature>
<name>A0A6H9XFC7_9CORY</name>
<keyword evidence="1" id="KW-1133">Transmembrane helix</keyword>
<feature type="transmembrane region" description="Helical" evidence="1">
    <location>
        <begin position="391"/>
        <end position="414"/>
    </location>
</feature>
<feature type="transmembrane region" description="Helical" evidence="1">
    <location>
        <begin position="465"/>
        <end position="484"/>
    </location>
</feature>
<feature type="transmembrane region" description="Helical" evidence="1">
    <location>
        <begin position="79"/>
        <end position="101"/>
    </location>
</feature>
<feature type="transmembrane region" description="Helical" evidence="1">
    <location>
        <begin position="434"/>
        <end position="453"/>
    </location>
</feature>
<feature type="transmembrane region" description="Helical" evidence="1">
    <location>
        <begin position="340"/>
        <end position="362"/>
    </location>
</feature>
<keyword evidence="1" id="KW-0812">Transmembrane</keyword>
<feature type="transmembrane region" description="Helical" evidence="1">
    <location>
        <begin position="192"/>
        <end position="210"/>
    </location>
</feature>
<dbReference type="GeneID" id="84574733"/>
<evidence type="ECO:0000313" key="2">
    <source>
        <dbReference type="EMBL" id="SPW24448.1"/>
    </source>
</evidence>
<feature type="transmembrane region" description="Helical" evidence="1">
    <location>
        <begin position="122"/>
        <end position="145"/>
    </location>
</feature>
<gene>
    <name evidence="2" type="ORF">NCTC10254_00829</name>
</gene>
<feature type="transmembrane region" description="Helical" evidence="1">
    <location>
        <begin position="157"/>
        <end position="180"/>
    </location>
</feature>
<keyword evidence="1" id="KW-0472">Membrane</keyword>
<comment type="caution">
    <text evidence="2">The sequence shown here is derived from an EMBL/GenBank/DDBJ whole genome shotgun (WGS) entry which is preliminary data.</text>
</comment>
<dbReference type="RefSeq" id="WP_005526673.1">
    <property type="nucleotide sequence ID" value="NZ_CP050134.2"/>
</dbReference>
<protein>
    <submittedName>
        <fullName evidence="2">Putative polyketide antibiotic exporter</fullName>
    </submittedName>
</protein>
<feature type="transmembrane region" description="Helical" evidence="1">
    <location>
        <begin position="504"/>
        <end position="525"/>
    </location>
</feature>
<reference evidence="2 3" key="1">
    <citation type="submission" date="2018-06" db="EMBL/GenBank/DDBJ databases">
        <authorList>
            <consortium name="Pathogen Informatics"/>
            <person name="Doyle S."/>
        </authorList>
    </citation>
    <scope>NUCLEOTIDE SEQUENCE [LARGE SCALE GENOMIC DNA]</scope>
    <source>
        <strain evidence="2 3">NCTC10254</strain>
    </source>
</reference>
<accession>A0A6H9XFC7</accession>
<dbReference type="Proteomes" id="UP000249886">
    <property type="component" value="Unassembled WGS sequence"/>
</dbReference>
<evidence type="ECO:0000256" key="1">
    <source>
        <dbReference type="SAM" id="Phobius"/>
    </source>
</evidence>